<dbReference type="KEGG" id="tom:BWR18_00015"/>
<accession>A0A1P8MQE6</accession>
<dbReference type="CDD" id="cd07302">
    <property type="entry name" value="CHD"/>
    <property type="match status" value="1"/>
</dbReference>
<dbReference type="InterPro" id="IPR050697">
    <property type="entry name" value="Adenylyl/Guanylyl_Cyclase_3/4"/>
</dbReference>
<dbReference type="EMBL" id="CP019312">
    <property type="protein sequence ID" value="APX10262.1"/>
    <property type="molecule type" value="Genomic_DNA"/>
</dbReference>
<dbReference type="GO" id="GO:0035556">
    <property type="term" value="P:intracellular signal transduction"/>
    <property type="evidence" value="ECO:0007669"/>
    <property type="project" value="InterPro"/>
</dbReference>
<gene>
    <name evidence="3" type="ORF">BWR18_00015</name>
</gene>
<sequence length="391" mass="41738">MMHDAGPFIDWILTKGRHEGLQTLTDALGPRLRAAGIPLMRLRMGMRTTHPLIAAVSHIWDPGGNDAEDKAQLRAPHGIETRATYIGSPMEIISTTHGPYRRRLDDTLGPDDHLILHELKARGASDWYGRPIHFATGTYGIIIFVADGAGFSTEDIALLDTISEVLAPVVEARRHDHIANAIATSYLGPRTGQRVLDGQITRGDIEQIEAAILFSDIRGWTALNATEPAETVLDIANRYFEVMSDAIDNNGGEILKFTGDGVLALFPSDGSDAGQVNACRQALSAAHAALGIAALADLPVPFGTGIHYGELLYGNVGARERLDFTVLGQSVNIASRVEAFCGRLGEPVLLSDTVAQLTGMPTRHVSTETLKGLDTPMPLHAPAGGGAPANS</sequence>
<dbReference type="OrthoDB" id="9801651at2"/>
<dbReference type="SUPFAM" id="SSF55073">
    <property type="entry name" value="Nucleotide cyclase"/>
    <property type="match status" value="1"/>
</dbReference>
<proteinExistence type="predicted"/>
<name>A0A1P8MQE6_9RHOB</name>
<organism evidence="3 4">
    <name type="scientific">Tateyamaria omphalii</name>
    <dbReference type="NCBI Taxonomy" id="299262"/>
    <lineage>
        <taxon>Bacteria</taxon>
        <taxon>Pseudomonadati</taxon>
        <taxon>Pseudomonadota</taxon>
        <taxon>Alphaproteobacteria</taxon>
        <taxon>Rhodobacterales</taxon>
        <taxon>Roseobacteraceae</taxon>
        <taxon>Tateyamaria</taxon>
    </lineage>
</organism>
<dbReference type="InterPro" id="IPR029787">
    <property type="entry name" value="Nucleotide_cyclase"/>
</dbReference>
<dbReference type="STRING" id="299262.BWR18_00015"/>
<dbReference type="Pfam" id="PF00211">
    <property type="entry name" value="Guanylate_cyc"/>
    <property type="match status" value="1"/>
</dbReference>
<feature type="region of interest" description="Disordered" evidence="1">
    <location>
        <begin position="372"/>
        <end position="391"/>
    </location>
</feature>
<dbReference type="Gene3D" id="3.30.70.1230">
    <property type="entry name" value="Nucleotide cyclase"/>
    <property type="match status" value="1"/>
</dbReference>
<evidence type="ECO:0000313" key="4">
    <source>
        <dbReference type="Proteomes" id="UP000186336"/>
    </source>
</evidence>
<dbReference type="PANTHER" id="PTHR43081">
    <property type="entry name" value="ADENYLATE CYCLASE, TERMINAL-DIFFERENTIATION SPECIFIC-RELATED"/>
    <property type="match status" value="1"/>
</dbReference>
<protein>
    <recommendedName>
        <fullName evidence="2">Guanylate cyclase domain-containing protein</fullName>
    </recommendedName>
</protein>
<evidence type="ECO:0000256" key="1">
    <source>
        <dbReference type="SAM" id="MobiDB-lite"/>
    </source>
</evidence>
<dbReference type="GO" id="GO:0004016">
    <property type="term" value="F:adenylate cyclase activity"/>
    <property type="evidence" value="ECO:0007669"/>
    <property type="project" value="UniProtKB-ARBA"/>
</dbReference>
<dbReference type="InterPro" id="IPR001054">
    <property type="entry name" value="A/G_cyclase"/>
</dbReference>
<dbReference type="Proteomes" id="UP000186336">
    <property type="component" value="Chromosome"/>
</dbReference>
<dbReference type="PANTHER" id="PTHR43081:SF11">
    <property type="entry name" value="BLR2264 PROTEIN"/>
    <property type="match status" value="1"/>
</dbReference>
<evidence type="ECO:0000259" key="2">
    <source>
        <dbReference type="PROSITE" id="PS50125"/>
    </source>
</evidence>
<keyword evidence="4" id="KW-1185">Reference proteome</keyword>
<dbReference type="GO" id="GO:0006171">
    <property type="term" value="P:cAMP biosynthetic process"/>
    <property type="evidence" value="ECO:0007669"/>
    <property type="project" value="TreeGrafter"/>
</dbReference>
<reference evidence="3 4" key="1">
    <citation type="submission" date="2017-01" db="EMBL/GenBank/DDBJ databases">
        <title>Complete genome of Tateyamaria omphalii DOK1-4 isolated from seawater in Dokdo.</title>
        <authorList>
            <person name="Kim J.H."/>
            <person name="Chi W.-J."/>
        </authorList>
    </citation>
    <scope>NUCLEOTIDE SEQUENCE [LARGE SCALE GENOMIC DNA]</scope>
    <source>
        <strain evidence="3 4">DOK1-4</strain>
    </source>
</reference>
<dbReference type="AlphaFoldDB" id="A0A1P8MQE6"/>
<dbReference type="PROSITE" id="PS50125">
    <property type="entry name" value="GUANYLATE_CYCLASE_2"/>
    <property type="match status" value="1"/>
</dbReference>
<dbReference type="RefSeq" id="WP_076626076.1">
    <property type="nucleotide sequence ID" value="NZ_CP019312.1"/>
</dbReference>
<dbReference type="SMART" id="SM00044">
    <property type="entry name" value="CYCc"/>
    <property type="match status" value="1"/>
</dbReference>
<feature type="domain" description="Guanylate cyclase" evidence="2">
    <location>
        <begin position="211"/>
        <end position="338"/>
    </location>
</feature>
<evidence type="ECO:0000313" key="3">
    <source>
        <dbReference type="EMBL" id="APX10262.1"/>
    </source>
</evidence>